<gene>
    <name evidence="19" type="ORF">D0Z07_0831</name>
</gene>
<dbReference type="Pfam" id="PF00703">
    <property type="entry name" value="Glyco_hydro_2"/>
    <property type="match status" value="1"/>
</dbReference>
<dbReference type="GO" id="GO:0000272">
    <property type="term" value="P:polysaccharide catabolic process"/>
    <property type="evidence" value="ECO:0007669"/>
    <property type="project" value="UniProtKB-KW"/>
</dbReference>
<keyword evidence="7" id="KW-0378">Hydrolase</keyword>
<dbReference type="Gene3D" id="2.60.120.260">
    <property type="entry name" value="Galactose-binding domain-like"/>
    <property type="match status" value="1"/>
</dbReference>
<dbReference type="Proteomes" id="UP000785200">
    <property type="component" value="Unassembled WGS sequence"/>
</dbReference>
<dbReference type="InterPro" id="IPR017853">
    <property type="entry name" value="GH"/>
</dbReference>
<evidence type="ECO:0000256" key="12">
    <source>
        <dbReference type="ARBA" id="ARBA00038429"/>
    </source>
</evidence>
<evidence type="ECO:0000313" key="20">
    <source>
        <dbReference type="Proteomes" id="UP000785200"/>
    </source>
</evidence>
<dbReference type="InterPro" id="IPR006102">
    <property type="entry name" value="Ig-like_GH2"/>
</dbReference>
<dbReference type="InterPro" id="IPR008979">
    <property type="entry name" value="Galactose-bd-like_sf"/>
</dbReference>
<dbReference type="AlphaFoldDB" id="A0A9P6VRE2"/>
<feature type="domain" description="Beta-mannosidase Ig-fold" evidence="16">
    <location>
        <begin position="775"/>
        <end position="820"/>
    </location>
</feature>
<dbReference type="Gene3D" id="3.20.20.80">
    <property type="entry name" value="Glycosidases"/>
    <property type="match status" value="1"/>
</dbReference>
<evidence type="ECO:0000256" key="7">
    <source>
        <dbReference type="ARBA" id="ARBA00022801"/>
    </source>
</evidence>
<comment type="pathway">
    <text evidence="3">Glycan metabolism; N-glycan degradation.</text>
</comment>
<comment type="subunit">
    <text evidence="4">Homodimer.</text>
</comment>
<evidence type="ECO:0000256" key="6">
    <source>
        <dbReference type="ARBA" id="ARBA00022525"/>
    </source>
</evidence>
<reference evidence="19" key="1">
    <citation type="submission" date="2019-07" db="EMBL/GenBank/DDBJ databases">
        <title>Hyphodiscus hymeniophilus genome sequencing and assembly.</title>
        <authorList>
            <person name="Kramer G."/>
            <person name="Nodwell J."/>
        </authorList>
    </citation>
    <scope>NUCLEOTIDE SEQUENCE</scope>
    <source>
        <strain evidence="19">ATCC 34498</strain>
    </source>
</reference>
<evidence type="ECO:0000256" key="4">
    <source>
        <dbReference type="ARBA" id="ARBA00011738"/>
    </source>
</evidence>
<evidence type="ECO:0000256" key="2">
    <source>
        <dbReference type="ARBA" id="ARBA00004613"/>
    </source>
</evidence>
<dbReference type="InterPro" id="IPR013783">
    <property type="entry name" value="Ig-like_fold"/>
</dbReference>
<dbReference type="Pfam" id="PF17786">
    <property type="entry name" value="Mannosidase_ig"/>
    <property type="match status" value="1"/>
</dbReference>
<comment type="caution">
    <text evidence="19">The sequence shown here is derived from an EMBL/GenBank/DDBJ whole genome shotgun (WGS) entry which is preliminary data.</text>
</comment>
<keyword evidence="6" id="KW-0964">Secreted</keyword>
<dbReference type="EMBL" id="VNKQ01000003">
    <property type="protein sequence ID" value="KAG0652219.1"/>
    <property type="molecule type" value="Genomic_DNA"/>
</dbReference>
<keyword evidence="11" id="KW-0624">Polysaccharide degradation</keyword>
<dbReference type="GO" id="GO:0005576">
    <property type="term" value="C:extracellular region"/>
    <property type="evidence" value="ECO:0007669"/>
    <property type="project" value="UniProtKB-SubCell"/>
</dbReference>
<name>A0A9P6VRE2_9HELO</name>
<dbReference type="FunFam" id="3.20.20.80:FF:000050">
    <property type="entry name" value="Beta-mannosidase B"/>
    <property type="match status" value="1"/>
</dbReference>
<evidence type="ECO:0000256" key="1">
    <source>
        <dbReference type="ARBA" id="ARBA00000829"/>
    </source>
</evidence>
<dbReference type="InterPro" id="IPR041625">
    <property type="entry name" value="Beta-mannosidase_Ig"/>
</dbReference>
<dbReference type="InterPro" id="IPR050887">
    <property type="entry name" value="Beta-mannosidase_GH2"/>
</dbReference>
<keyword evidence="20" id="KW-1185">Reference proteome</keyword>
<sequence length="833" mass="95756">MARLVRVPLSTGWQFKQADTKEEFLPVHKFPTTNHLDLLYHKKIPDPTKDLNSDNIQWVGEKPWQYQTTFDYDGDDAENLFLVFEGLDTHASISLNGELLLKTDNMFLEYRVDVTGKVKKLKNVLDILFESTFLIGKELEKAQGFKNLFWNGDSSRMNVRKIPCHYGWDWGPTLLTCGPWRPIYLETFSARISDLFVDVEVEDALGYALLTAKVEIDGDESLPVELIVFDPSGSKISASTIQNGSQCQFKIDKPELWYPRGYGAQPLYSVVATIRGNHSDNIMDSKTHKVGIRLSELVQRPISGQNGTTFFFRINNVPIYAQGTNWIPGDTFLPRLSTQRYREWLELAAESNQNMIRVWGGGLYEEDIFYDMCDELGILIWQDFMLGCGSYPMNDDLLKSIKDEAVYNVKRIRNHPCVVLWCGNNEDHMFAELHHLEYDQNDQDEEHWLKSNWPARFYYERVLKDVCSDLVPRTPYHFSSPWGGTYSNDPLVGDIHSWRVWMADQPRYPYQKYPELSGRFVSEFGMKSYPSLDTIKDHVSDPNELYPQSKTMDSWHMAPEDQRTISLYLVDNFKHEMSLESYVYTTQLLQAEAMSYAVRGWRRLWKGPGHEECAGSLIWQLNDCFPAVSWSLVDSDMRRKLAYYTTKRNYEPVIVGIDRQTENTPKNEFTHVDVEKVVKAEIWGSNLTVEPFEGELETYLYALDGKLLSESKSSVSIAPNRSTDLKHKILHESQEPIIVSARLLKDGKVIARFVDWPQPLKHLAFEQNGIETVIKGEKITISTKVPVKALELFVDGGNVVFDDNCLDLVPGDVQTVTAKGLGDKKLQWRHLGS</sequence>
<keyword evidence="8" id="KW-0325">Glycoprotein</keyword>
<accession>A0A9P6VRE2</accession>
<organism evidence="19 20">
    <name type="scientific">Hyphodiscus hymeniophilus</name>
    <dbReference type="NCBI Taxonomy" id="353542"/>
    <lineage>
        <taxon>Eukaryota</taxon>
        <taxon>Fungi</taxon>
        <taxon>Dikarya</taxon>
        <taxon>Ascomycota</taxon>
        <taxon>Pezizomycotina</taxon>
        <taxon>Leotiomycetes</taxon>
        <taxon>Helotiales</taxon>
        <taxon>Hyphodiscaceae</taxon>
        <taxon>Hyphodiscus</taxon>
    </lineage>
</organism>
<dbReference type="SUPFAM" id="SSF51445">
    <property type="entry name" value="(Trans)glycosidases"/>
    <property type="match status" value="1"/>
</dbReference>
<feature type="domain" description="Beta-mannosidase-like galactose-binding" evidence="18">
    <location>
        <begin position="13"/>
        <end position="181"/>
    </location>
</feature>
<keyword evidence="10" id="KW-0326">Glycosidase</keyword>
<dbReference type="Gene3D" id="2.60.40.10">
    <property type="entry name" value="Immunoglobulins"/>
    <property type="match status" value="2"/>
</dbReference>
<dbReference type="EC" id="3.2.1.25" evidence="5"/>
<feature type="domain" description="Mannosidase Ig/CBM-like" evidence="17">
    <location>
        <begin position="679"/>
        <end position="762"/>
    </location>
</feature>
<evidence type="ECO:0000256" key="11">
    <source>
        <dbReference type="ARBA" id="ARBA00023326"/>
    </source>
</evidence>
<dbReference type="GO" id="GO:0006516">
    <property type="term" value="P:glycoprotein catabolic process"/>
    <property type="evidence" value="ECO:0007669"/>
    <property type="project" value="TreeGrafter"/>
</dbReference>
<dbReference type="Pfam" id="PF17753">
    <property type="entry name" value="Ig_mannosidase"/>
    <property type="match status" value="1"/>
</dbReference>
<dbReference type="PANTHER" id="PTHR43730:SF1">
    <property type="entry name" value="BETA-MANNOSIDASE"/>
    <property type="match status" value="1"/>
</dbReference>
<evidence type="ECO:0000256" key="9">
    <source>
        <dbReference type="ARBA" id="ARBA00023277"/>
    </source>
</evidence>
<dbReference type="OrthoDB" id="2866996at2759"/>
<comment type="subcellular location">
    <subcellularLocation>
        <location evidence="2">Secreted</location>
    </subcellularLocation>
</comment>
<keyword evidence="9" id="KW-0119">Carbohydrate metabolism</keyword>
<evidence type="ECO:0000256" key="5">
    <source>
        <dbReference type="ARBA" id="ARBA00012754"/>
    </source>
</evidence>
<protein>
    <recommendedName>
        <fullName evidence="13">Beta-mannosidase B</fullName>
        <ecNumber evidence="5">3.2.1.25</ecNumber>
    </recommendedName>
    <alternativeName>
        <fullName evidence="14">Mannanase B</fullName>
    </alternativeName>
</protein>
<comment type="catalytic activity">
    <reaction evidence="1">
        <text>Hydrolysis of terminal, non-reducing beta-D-mannose residues in beta-D-mannosides.</text>
        <dbReference type="EC" id="3.2.1.25"/>
    </reaction>
</comment>
<comment type="similarity">
    <text evidence="12">Belongs to the glycosyl hydrolase 2 family. Beta-mannosidase B subfamily.</text>
</comment>
<evidence type="ECO:0000256" key="13">
    <source>
        <dbReference type="ARBA" id="ARBA00041069"/>
    </source>
</evidence>
<dbReference type="PANTHER" id="PTHR43730">
    <property type="entry name" value="BETA-MANNOSIDASE"/>
    <property type="match status" value="1"/>
</dbReference>
<evidence type="ECO:0000256" key="3">
    <source>
        <dbReference type="ARBA" id="ARBA00004740"/>
    </source>
</evidence>
<dbReference type="SUPFAM" id="SSF49785">
    <property type="entry name" value="Galactose-binding domain-like"/>
    <property type="match status" value="1"/>
</dbReference>
<evidence type="ECO:0000259" key="18">
    <source>
        <dbReference type="Pfam" id="PF22666"/>
    </source>
</evidence>
<evidence type="ECO:0000259" key="16">
    <source>
        <dbReference type="Pfam" id="PF17753"/>
    </source>
</evidence>
<evidence type="ECO:0000313" key="19">
    <source>
        <dbReference type="EMBL" id="KAG0652219.1"/>
    </source>
</evidence>
<evidence type="ECO:0000259" key="17">
    <source>
        <dbReference type="Pfam" id="PF17786"/>
    </source>
</evidence>
<feature type="domain" description="Glycoside hydrolase family 2 immunoglobulin-like beta-sandwich" evidence="15">
    <location>
        <begin position="190"/>
        <end position="293"/>
    </location>
</feature>
<evidence type="ECO:0000256" key="10">
    <source>
        <dbReference type="ARBA" id="ARBA00023295"/>
    </source>
</evidence>
<dbReference type="GO" id="GO:0004567">
    <property type="term" value="F:beta-mannosidase activity"/>
    <property type="evidence" value="ECO:0007669"/>
    <property type="project" value="UniProtKB-EC"/>
</dbReference>
<dbReference type="SUPFAM" id="SSF49303">
    <property type="entry name" value="beta-Galactosidase/glucuronidase domain"/>
    <property type="match status" value="2"/>
</dbReference>
<dbReference type="InterPro" id="IPR036156">
    <property type="entry name" value="Beta-gal/glucu_dom_sf"/>
</dbReference>
<evidence type="ECO:0000256" key="14">
    <source>
        <dbReference type="ARBA" id="ARBA00041614"/>
    </source>
</evidence>
<dbReference type="InterPro" id="IPR054593">
    <property type="entry name" value="Beta-mannosidase-like_N2"/>
</dbReference>
<dbReference type="Pfam" id="PF22666">
    <property type="entry name" value="Glyco_hydro_2_N2"/>
    <property type="match status" value="1"/>
</dbReference>
<evidence type="ECO:0000259" key="15">
    <source>
        <dbReference type="Pfam" id="PF00703"/>
    </source>
</evidence>
<dbReference type="InterPro" id="IPR041447">
    <property type="entry name" value="Mannosidase_ig"/>
</dbReference>
<proteinExistence type="inferred from homology"/>
<evidence type="ECO:0000256" key="8">
    <source>
        <dbReference type="ARBA" id="ARBA00023180"/>
    </source>
</evidence>